<reference evidence="3 4" key="1">
    <citation type="submission" date="2024-03" db="EMBL/GenBank/DDBJ databases">
        <title>Adaptation during the transition from Ophiocordyceps entomopathogen to insect associate is accompanied by gene loss and intensified selection.</title>
        <authorList>
            <person name="Ward C.M."/>
            <person name="Onetto C.A."/>
            <person name="Borneman A.R."/>
        </authorList>
    </citation>
    <scope>NUCLEOTIDE SEQUENCE [LARGE SCALE GENOMIC DNA]</scope>
    <source>
        <strain evidence="3">AWRI1</strain>
        <tissue evidence="3">Single Adult Female</tissue>
    </source>
</reference>
<dbReference type="PANTHER" id="PTHR13677">
    <property type="entry name" value="LD41638P"/>
    <property type="match status" value="1"/>
</dbReference>
<dbReference type="InterPro" id="IPR024224">
    <property type="entry name" value="DENND6"/>
</dbReference>
<dbReference type="GO" id="GO:0005085">
    <property type="term" value="F:guanyl-nucleotide exchange factor activity"/>
    <property type="evidence" value="ECO:0007669"/>
    <property type="project" value="InterPro"/>
</dbReference>
<gene>
    <name evidence="3" type="ORF">V9T40_008758</name>
</gene>
<dbReference type="PANTHER" id="PTHR13677:SF0">
    <property type="entry name" value="LD41638P"/>
    <property type="match status" value="1"/>
</dbReference>
<feature type="domain" description="UDENN" evidence="2">
    <location>
        <begin position="53"/>
        <end position="504"/>
    </location>
</feature>
<dbReference type="EMBL" id="JBBCAQ010000010">
    <property type="protein sequence ID" value="KAK7601317.1"/>
    <property type="molecule type" value="Genomic_DNA"/>
</dbReference>
<accession>A0AAN9TP71</accession>
<protein>
    <recommendedName>
        <fullName evidence="2">UDENN domain-containing protein</fullName>
    </recommendedName>
</protein>
<evidence type="ECO:0000313" key="3">
    <source>
        <dbReference type="EMBL" id="KAK7601317.1"/>
    </source>
</evidence>
<dbReference type="Proteomes" id="UP001367676">
    <property type="component" value="Unassembled WGS sequence"/>
</dbReference>
<evidence type="ECO:0000313" key="4">
    <source>
        <dbReference type="Proteomes" id="UP001367676"/>
    </source>
</evidence>
<dbReference type="InterPro" id="IPR018307">
    <property type="entry name" value="ABL9/DENND6_dom"/>
</dbReference>
<dbReference type="PROSITE" id="PS50211">
    <property type="entry name" value="DENN"/>
    <property type="match status" value="1"/>
</dbReference>
<proteinExistence type="inferred from homology"/>
<keyword evidence="4" id="KW-1185">Reference proteome</keyword>
<dbReference type="AlphaFoldDB" id="A0AAN9TP71"/>
<dbReference type="GO" id="GO:0055037">
    <property type="term" value="C:recycling endosome"/>
    <property type="evidence" value="ECO:0007669"/>
    <property type="project" value="TreeGrafter"/>
</dbReference>
<evidence type="ECO:0000256" key="1">
    <source>
        <dbReference type="ARBA" id="ARBA00007159"/>
    </source>
</evidence>
<organism evidence="3 4">
    <name type="scientific">Parthenolecanium corni</name>
    <dbReference type="NCBI Taxonomy" id="536013"/>
    <lineage>
        <taxon>Eukaryota</taxon>
        <taxon>Metazoa</taxon>
        <taxon>Ecdysozoa</taxon>
        <taxon>Arthropoda</taxon>
        <taxon>Hexapoda</taxon>
        <taxon>Insecta</taxon>
        <taxon>Pterygota</taxon>
        <taxon>Neoptera</taxon>
        <taxon>Paraneoptera</taxon>
        <taxon>Hemiptera</taxon>
        <taxon>Sternorrhyncha</taxon>
        <taxon>Coccoidea</taxon>
        <taxon>Coccidae</taxon>
        <taxon>Parthenolecanium</taxon>
    </lineage>
</organism>
<sequence>MLDCMRKTRKSKQRSPARSECVVHRSVRSSASSNMDQDGEVNYQWDRLHDWIYCVCVVTFDLELGQAMEEVYPPNTVLTEEDKTNICYLAFPDSNSSCMGDTQFHIRIKLCSSSTVMSSCHIAYNNTCPVFLRINPQFLFGFVYFRQIKDQSIPRGYFQKSVIILTRLPFISLFSEICSIIAPEYFESGLKSIEAACHEINRWQPPVPGDTLKLGLFGTVIQSQIPREFVTYVNSAGITMNGRAMPPLFSTVYDLNVFESFSCIIHHIHVLWELVLIGEPLVVLAPSPELCSRLVQALVSMIVPLMYNADYRPYFTIHDSEFKEYMTKTKSPPTVILGVTNPFFGKTLQHWPHIIRLAETSGSSSSNKQKLKRNSSMTFFDAKTGVYTHYKPFLQKDKNVIKRLIKGMQVKRPGEVQTAILRRHLLELTESFIIPLERYMSTLMPLKKNISPYKSAPRPLPFNPDDFIASLESSGPHLTSSVKGNWEGLYRRFFRSANFSGWYNTRYQSMAKKLKVLQLEALSHINIQEWLNGKEEVEVVDMILKIKNKIEEIDNEDLHLNEITQIQLKNRLNDVILSLPDDLRNIINIS</sequence>
<comment type="similarity">
    <text evidence="1">Belongs to the DENND6 family.</text>
</comment>
<name>A0AAN9TP71_9HEMI</name>
<dbReference type="Pfam" id="PF09794">
    <property type="entry name" value="Avl9"/>
    <property type="match status" value="1"/>
</dbReference>
<evidence type="ECO:0000259" key="2">
    <source>
        <dbReference type="PROSITE" id="PS50211"/>
    </source>
</evidence>
<dbReference type="InterPro" id="IPR037516">
    <property type="entry name" value="Tripartite_DENN"/>
</dbReference>
<comment type="caution">
    <text evidence="3">The sequence shown here is derived from an EMBL/GenBank/DDBJ whole genome shotgun (WGS) entry which is preliminary data.</text>
</comment>